<dbReference type="OrthoDB" id="2094832at2759"/>
<comment type="caution">
    <text evidence="5">The sequence shown here is derived from an EMBL/GenBank/DDBJ whole genome shotgun (WGS) entry which is preliminary data.</text>
</comment>
<keyword evidence="3" id="KW-0949">S-adenosyl-L-methionine</keyword>
<proteinExistence type="inferred from homology"/>
<comment type="similarity">
    <text evidence="4">Belongs to the class I-like SAM-binding methyltransferase superfamily.</text>
</comment>
<protein>
    <recommendedName>
        <fullName evidence="7">Methyltransferase type 11 domain-containing protein</fullName>
    </recommendedName>
</protein>
<keyword evidence="6" id="KW-1185">Reference proteome</keyword>
<dbReference type="PANTHER" id="PTHR35897">
    <property type="entry name" value="METHYLTRANSFERASE AUSD"/>
    <property type="match status" value="1"/>
</dbReference>
<name>A0A9P9W8H7_9PEZI</name>
<evidence type="ECO:0008006" key="7">
    <source>
        <dbReference type="Google" id="ProtNLM"/>
    </source>
</evidence>
<dbReference type="PANTHER" id="PTHR35897:SF1">
    <property type="entry name" value="METHYLTRANSFERASE AUSD"/>
    <property type="match status" value="1"/>
</dbReference>
<dbReference type="AlphaFoldDB" id="A0A9P9W8H7"/>
<evidence type="ECO:0000313" key="5">
    <source>
        <dbReference type="EMBL" id="KAI1849868.1"/>
    </source>
</evidence>
<evidence type="ECO:0000256" key="4">
    <source>
        <dbReference type="ARBA" id="ARBA00038314"/>
    </source>
</evidence>
<accession>A0A9P9W8H7</accession>
<dbReference type="EMBL" id="JAFIMR010000073">
    <property type="protein sequence ID" value="KAI1849868.1"/>
    <property type="molecule type" value="Genomic_DNA"/>
</dbReference>
<sequence>MVDSINDRPSTYTSFFQESLETVPRAISEVLESYSHVPKDAQVKHIVKVRNAAYKRCPYPCIGNMRFLDFDLSAYPLYQEYVLEPLKRPKQDGEAEPLFLDLGSCFGQDLRKLVYDGAPVERLWASDIDQYLIDMGFELFNDEDRLPKERFLCPGDLLSDSPEDRLNVLDGKVTILHMTAVFHLFTYEDQKKVVDRCLRLLRKDSGGPVLLLGMQVGSVIAGPFLRENMTQEFSHKYRHNVESWKQLWNGVAQGDEWKERIRILEVKSTLLERNTKPKGSGENPNAGDGQMKRHIFEVRVTFH</sequence>
<dbReference type="Proteomes" id="UP000829685">
    <property type="component" value="Unassembled WGS sequence"/>
</dbReference>
<comment type="pathway">
    <text evidence="1">Secondary metabolite biosynthesis.</text>
</comment>
<reference evidence="5" key="1">
    <citation type="submission" date="2021-03" db="EMBL/GenBank/DDBJ databases">
        <title>Revisited historic fungal species revealed as producer of novel bioactive compounds through whole genome sequencing and comparative genomics.</title>
        <authorList>
            <person name="Vignolle G.A."/>
            <person name="Hochenegger N."/>
            <person name="Mach R.L."/>
            <person name="Mach-Aigner A.R."/>
            <person name="Javad Rahimi M."/>
            <person name="Salim K.A."/>
            <person name="Chan C.M."/>
            <person name="Lim L.B.L."/>
            <person name="Cai F."/>
            <person name="Druzhinina I.S."/>
            <person name="U'Ren J.M."/>
            <person name="Derntl C."/>
        </authorList>
    </citation>
    <scope>NUCLEOTIDE SEQUENCE</scope>
    <source>
        <strain evidence="5">TUCIM 5799</strain>
    </source>
</reference>
<dbReference type="InterPro" id="IPR029063">
    <property type="entry name" value="SAM-dependent_MTases_sf"/>
</dbReference>
<gene>
    <name evidence="5" type="ORF">JX265_013515</name>
</gene>
<evidence type="ECO:0000256" key="1">
    <source>
        <dbReference type="ARBA" id="ARBA00005179"/>
    </source>
</evidence>
<keyword evidence="2" id="KW-0808">Transferase</keyword>
<evidence type="ECO:0000256" key="3">
    <source>
        <dbReference type="ARBA" id="ARBA00022691"/>
    </source>
</evidence>
<dbReference type="Gene3D" id="3.40.50.150">
    <property type="entry name" value="Vaccinia Virus protein VP39"/>
    <property type="match status" value="1"/>
</dbReference>
<dbReference type="SUPFAM" id="SSF53335">
    <property type="entry name" value="S-adenosyl-L-methionine-dependent methyltransferases"/>
    <property type="match status" value="1"/>
</dbReference>
<dbReference type="GO" id="GO:0016740">
    <property type="term" value="F:transferase activity"/>
    <property type="evidence" value="ECO:0007669"/>
    <property type="project" value="UniProtKB-KW"/>
</dbReference>
<evidence type="ECO:0000256" key="2">
    <source>
        <dbReference type="ARBA" id="ARBA00022679"/>
    </source>
</evidence>
<dbReference type="InterPro" id="IPR051654">
    <property type="entry name" value="Meroterpenoid_MTases"/>
</dbReference>
<evidence type="ECO:0000313" key="6">
    <source>
        <dbReference type="Proteomes" id="UP000829685"/>
    </source>
</evidence>
<organism evidence="5 6">
    <name type="scientific">Neoarthrinium moseri</name>
    <dbReference type="NCBI Taxonomy" id="1658444"/>
    <lineage>
        <taxon>Eukaryota</taxon>
        <taxon>Fungi</taxon>
        <taxon>Dikarya</taxon>
        <taxon>Ascomycota</taxon>
        <taxon>Pezizomycotina</taxon>
        <taxon>Sordariomycetes</taxon>
        <taxon>Xylariomycetidae</taxon>
        <taxon>Amphisphaeriales</taxon>
        <taxon>Apiosporaceae</taxon>
        <taxon>Neoarthrinium</taxon>
    </lineage>
</organism>